<evidence type="ECO:0000313" key="2">
    <source>
        <dbReference type="EMBL" id="MCP1674043.1"/>
    </source>
</evidence>
<name>A0AAE3KBT5_9GAMM</name>
<proteinExistence type="predicted"/>
<gene>
    <name evidence="2" type="ORF">J2T57_001142</name>
</gene>
<dbReference type="PANTHER" id="PTHR31876:SF26">
    <property type="entry name" value="PROTEIN LIKE COV 2"/>
    <property type="match status" value="1"/>
</dbReference>
<dbReference type="Pfam" id="PF04367">
    <property type="entry name" value="DUF502"/>
    <property type="match status" value="1"/>
</dbReference>
<feature type="transmembrane region" description="Helical" evidence="1">
    <location>
        <begin position="12"/>
        <end position="37"/>
    </location>
</feature>
<dbReference type="InterPro" id="IPR007462">
    <property type="entry name" value="COV1-like"/>
</dbReference>
<dbReference type="PANTHER" id="PTHR31876">
    <property type="entry name" value="COV-LIKE PROTEIN 1"/>
    <property type="match status" value="1"/>
</dbReference>
<accession>A0AAE3KBT5</accession>
<dbReference type="Proteomes" id="UP001205843">
    <property type="component" value="Unassembled WGS sequence"/>
</dbReference>
<feature type="transmembrane region" description="Helical" evidence="1">
    <location>
        <begin position="49"/>
        <end position="70"/>
    </location>
</feature>
<keyword evidence="1" id="KW-0472">Membrane</keyword>
<dbReference type="RefSeq" id="WP_253475528.1">
    <property type="nucleotide sequence ID" value="NZ_JALJXV010000002.1"/>
</dbReference>
<dbReference type="EMBL" id="JALJXV010000002">
    <property type="protein sequence ID" value="MCP1674043.1"/>
    <property type="molecule type" value="Genomic_DNA"/>
</dbReference>
<evidence type="ECO:0000313" key="3">
    <source>
        <dbReference type="Proteomes" id="UP001205843"/>
    </source>
</evidence>
<keyword evidence="1" id="KW-0812">Transmembrane</keyword>
<sequence length="213" mass="23195">MMQHLTKTILRGLLALIPVGATLYLVIWLAMTLEWALGKAVVAILPDGLYLPGMGLVLALAALYGVGWLVDHWLLKRLIQGMELVLTRIPLVNKVYRAVHDLMTYFAGNRERRFDQVVALDLPGTDFTVLGLVTRDDLSDLPDGLAAAHKVAVYIPGSYQIGGFTLLIPRASLRAVDMPVEDALRFAVTGAMSVSAAERLLLRQTSPGPQPPS</sequence>
<reference evidence="2" key="1">
    <citation type="submission" date="2022-03" db="EMBL/GenBank/DDBJ databases">
        <title>Genomic Encyclopedia of Type Strains, Phase III (KMG-III): the genomes of soil and plant-associated and newly described type strains.</title>
        <authorList>
            <person name="Whitman W."/>
        </authorList>
    </citation>
    <scope>NUCLEOTIDE SEQUENCE</scope>
    <source>
        <strain evidence="2">ANL 6-2</strain>
    </source>
</reference>
<keyword evidence="1" id="KW-1133">Transmembrane helix</keyword>
<keyword evidence="3" id="KW-1185">Reference proteome</keyword>
<organism evidence="2 3">
    <name type="scientific">Natronocella acetinitrilica</name>
    <dbReference type="NCBI Taxonomy" id="414046"/>
    <lineage>
        <taxon>Bacteria</taxon>
        <taxon>Pseudomonadati</taxon>
        <taxon>Pseudomonadota</taxon>
        <taxon>Gammaproteobacteria</taxon>
        <taxon>Chromatiales</taxon>
        <taxon>Ectothiorhodospiraceae</taxon>
        <taxon>Natronocella</taxon>
    </lineage>
</organism>
<comment type="caution">
    <text evidence="2">The sequence shown here is derived from an EMBL/GenBank/DDBJ whole genome shotgun (WGS) entry which is preliminary data.</text>
</comment>
<protein>
    <submittedName>
        <fullName evidence="2">Membrane protein</fullName>
    </submittedName>
</protein>
<evidence type="ECO:0000256" key="1">
    <source>
        <dbReference type="SAM" id="Phobius"/>
    </source>
</evidence>
<dbReference type="AlphaFoldDB" id="A0AAE3KBT5"/>